<feature type="domain" description="PI4-kinase N-terminal" evidence="3">
    <location>
        <begin position="6"/>
        <end position="76"/>
    </location>
</feature>
<dbReference type="InterPro" id="IPR045495">
    <property type="entry name" value="PI4K_N"/>
</dbReference>
<feature type="compositionally biased region" description="Polar residues" evidence="2">
    <location>
        <begin position="298"/>
        <end position="312"/>
    </location>
</feature>
<evidence type="ECO:0000313" key="5">
    <source>
        <dbReference type="Proteomes" id="UP001434883"/>
    </source>
</evidence>
<name>A0ABV0QN17_9TELE</name>
<evidence type="ECO:0000256" key="1">
    <source>
        <dbReference type="ARBA" id="ARBA00006209"/>
    </source>
</evidence>
<organism evidence="4 5">
    <name type="scientific">Xenoophorus captivus</name>
    <dbReference type="NCBI Taxonomy" id="1517983"/>
    <lineage>
        <taxon>Eukaryota</taxon>
        <taxon>Metazoa</taxon>
        <taxon>Chordata</taxon>
        <taxon>Craniata</taxon>
        <taxon>Vertebrata</taxon>
        <taxon>Euteleostomi</taxon>
        <taxon>Actinopterygii</taxon>
        <taxon>Neopterygii</taxon>
        <taxon>Teleostei</taxon>
        <taxon>Neoteleostei</taxon>
        <taxon>Acanthomorphata</taxon>
        <taxon>Ovalentaria</taxon>
        <taxon>Atherinomorphae</taxon>
        <taxon>Cyprinodontiformes</taxon>
        <taxon>Goodeidae</taxon>
        <taxon>Xenoophorus</taxon>
    </lineage>
</organism>
<accession>A0ABV0QN17</accession>
<dbReference type="Proteomes" id="UP001434883">
    <property type="component" value="Unassembled WGS sequence"/>
</dbReference>
<keyword evidence="5" id="KW-1185">Reference proteome</keyword>
<comment type="caution">
    <text evidence="4">The sequence shown here is derived from an EMBL/GenBank/DDBJ whole genome shotgun (WGS) entry which is preliminary data.</text>
</comment>
<reference evidence="4 5" key="1">
    <citation type="submission" date="2021-06" db="EMBL/GenBank/DDBJ databases">
        <authorList>
            <person name="Palmer J.M."/>
        </authorList>
    </citation>
    <scope>NUCLEOTIDE SEQUENCE [LARGE SCALE GENOMIC DNA]</scope>
    <source>
        <strain evidence="4 5">XC_2019</strain>
        <tissue evidence="4">Muscle</tissue>
    </source>
</reference>
<feature type="region of interest" description="Disordered" evidence="2">
    <location>
        <begin position="293"/>
        <end position="312"/>
    </location>
</feature>
<protein>
    <recommendedName>
        <fullName evidence="3">PI4-kinase N-terminal domain-containing protein</fullName>
    </recommendedName>
</protein>
<proteinExistence type="inferred from homology"/>
<dbReference type="Pfam" id="PF19274">
    <property type="entry name" value="PI4K_N"/>
    <property type="match status" value="1"/>
</dbReference>
<dbReference type="EMBL" id="JAHRIN010017447">
    <property type="protein sequence ID" value="MEQ2197238.1"/>
    <property type="molecule type" value="Genomic_DNA"/>
</dbReference>
<evidence type="ECO:0000256" key="2">
    <source>
        <dbReference type="SAM" id="MobiDB-lite"/>
    </source>
</evidence>
<gene>
    <name evidence="4" type="ORF">XENOCAPTIV_026113</name>
</gene>
<evidence type="ECO:0000313" key="4">
    <source>
        <dbReference type="EMBL" id="MEQ2197238.1"/>
    </source>
</evidence>
<comment type="similarity">
    <text evidence="1">Belongs to the PI3/PI4-kinase family. Type III PI4K subfamily.</text>
</comment>
<evidence type="ECO:0000259" key="3">
    <source>
        <dbReference type="Pfam" id="PF19274"/>
    </source>
</evidence>
<sequence length="362" mass="41067">MKYFAELSELRLTISNLLDPPPEGSALINKLDFAMSTYLLSVYRLEYMRMLRSNDADRFQVMFRYFEDKAIQKDKSEHEEELERHAQLLTLGLTLLHADVVTNATIRNVLREKIYSTAFDFFRSPGHVGEQPGCPPFPRSQVKPSTASEIERLTIWYNPLSAQELAIATEQSVETSIANWRSKYISLTEKQWKDNVNLAWSISPYLALQLPARYADKKQHALHCDRDPMQPIPKGEERKKACLEALAKIKVQCGCYLPSNPEAIVLDIDYKSGTPMQSAIRILWMRWTVRKRPGESAGKQQSSKLEMTADRSQMPTAPYLPSVISVMNESFNKCSSSHPFFTGHVGSADHQPVQKHLSAGGA</sequence>
<dbReference type="Gene3D" id="3.30.1010.10">
    <property type="entry name" value="Phosphatidylinositol 3-kinase Catalytic Subunit, Chain A, domain 4"/>
    <property type="match status" value="1"/>
</dbReference>